<dbReference type="InParanoid" id="U5FES0"/>
<name>U5FES0_POPTR</name>
<dbReference type="HOGENOM" id="CLU_2780559_0_0_1"/>
<dbReference type="Proteomes" id="UP000006729">
    <property type="component" value="Chromosome 19"/>
</dbReference>
<gene>
    <name evidence="1" type="ORF">POPTR_019G095000</name>
</gene>
<evidence type="ECO:0000313" key="1">
    <source>
        <dbReference type="EMBL" id="PNS91308.1"/>
    </source>
</evidence>
<dbReference type="AlphaFoldDB" id="U5FES0"/>
<keyword evidence="2" id="KW-1185">Reference proteome</keyword>
<accession>U5FES0</accession>
<protein>
    <submittedName>
        <fullName evidence="1">Uncharacterized protein</fullName>
    </submittedName>
</protein>
<proteinExistence type="predicted"/>
<organism evidence="1 2">
    <name type="scientific">Populus trichocarpa</name>
    <name type="common">Western balsam poplar</name>
    <name type="synonym">Populus balsamifera subsp. trichocarpa</name>
    <dbReference type="NCBI Taxonomy" id="3694"/>
    <lineage>
        <taxon>Eukaryota</taxon>
        <taxon>Viridiplantae</taxon>
        <taxon>Streptophyta</taxon>
        <taxon>Embryophyta</taxon>
        <taxon>Tracheophyta</taxon>
        <taxon>Spermatophyta</taxon>
        <taxon>Magnoliopsida</taxon>
        <taxon>eudicotyledons</taxon>
        <taxon>Gunneridae</taxon>
        <taxon>Pentapetalae</taxon>
        <taxon>rosids</taxon>
        <taxon>fabids</taxon>
        <taxon>Malpighiales</taxon>
        <taxon>Salicaceae</taxon>
        <taxon>Saliceae</taxon>
        <taxon>Populus</taxon>
    </lineage>
</organism>
<sequence length="69" mass="8340">MTNYWQLYFRRMTGGYSEGFNMSEVMECRSKRPVFLRYSQTSTKSENQMLLLHSVDTPKSPRKRVQIRR</sequence>
<reference evidence="1 2" key="1">
    <citation type="journal article" date="2006" name="Science">
        <title>The genome of black cottonwood, Populus trichocarpa (Torr. &amp; Gray).</title>
        <authorList>
            <person name="Tuskan G.A."/>
            <person name="Difazio S."/>
            <person name="Jansson S."/>
            <person name="Bohlmann J."/>
            <person name="Grigoriev I."/>
            <person name="Hellsten U."/>
            <person name="Putnam N."/>
            <person name="Ralph S."/>
            <person name="Rombauts S."/>
            <person name="Salamov A."/>
            <person name="Schein J."/>
            <person name="Sterck L."/>
            <person name="Aerts A."/>
            <person name="Bhalerao R.R."/>
            <person name="Bhalerao R.P."/>
            <person name="Blaudez D."/>
            <person name="Boerjan W."/>
            <person name="Brun A."/>
            <person name="Brunner A."/>
            <person name="Busov V."/>
            <person name="Campbell M."/>
            <person name="Carlson J."/>
            <person name="Chalot M."/>
            <person name="Chapman J."/>
            <person name="Chen G.L."/>
            <person name="Cooper D."/>
            <person name="Coutinho P.M."/>
            <person name="Couturier J."/>
            <person name="Covert S."/>
            <person name="Cronk Q."/>
            <person name="Cunningham R."/>
            <person name="Davis J."/>
            <person name="Degroeve S."/>
            <person name="Dejardin A."/>
            <person name="Depamphilis C."/>
            <person name="Detter J."/>
            <person name="Dirks B."/>
            <person name="Dubchak I."/>
            <person name="Duplessis S."/>
            <person name="Ehlting J."/>
            <person name="Ellis B."/>
            <person name="Gendler K."/>
            <person name="Goodstein D."/>
            <person name="Gribskov M."/>
            <person name="Grimwood J."/>
            <person name="Groover A."/>
            <person name="Gunter L."/>
            <person name="Hamberger B."/>
            <person name="Heinze B."/>
            <person name="Helariutta Y."/>
            <person name="Henrissat B."/>
            <person name="Holligan D."/>
            <person name="Holt R."/>
            <person name="Huang W."/>
            <person name="Islam-Faridi N."/>
            <person name="Jones S."/>
            <person name="Jones-Rhoades M."/>
            <person name="Jorgensen R."/>
            <person name="Joshi C."/>
            <person name="Kangasjarvi J."/>
            <person name="Karlsson J."/>
            <person name="Kelleher C."/>
            <person name="Kirkpatrick R."/>
            <person name="Kirst M."/>
            <person name="Kohler A."/>
            <person name="Kalluri U."/>
            <person name="Larimer F."/>
            <person name="Leebens-Mack J."/>
            <person name="Leple J.C."/>
            <person name="Locascio P."/>
            <person name="Lou Y."/>
            <person name="Lucas S."/>
            <person name="Martin F."/>
            <person name="Montanini B."/>
            <person name="Napoli C."/>
            <person name="Nelson D.R."/>
            <person name="Nelson C."/>
            <person name="Nieminen K."/>
            <person name="Nilsson O."/>
            <person name="Pereda V."/>
            <person name="Peter G."/>
            <person name="Philippe R."/>
            <person name="Pilate G."/>
            <person name="Poliakov A."/>
            <person name="Razumovskaya J."/>
            <person name="Richardson P."/>
            <person name="Rinaldi C."/>
            <person name="Ritland K."/>
            <person name="Rouze P."/>
            <person name="Ryaboy D."/>
            <person name="Schmutz J."/>
            <person name="Schrader J."/>
            <person name="Segerman B."/>
            <person name="Shin H."/>
            <person name="Siddiqui A."/>
            <person name="Sterky F."/>
            <person name="Terry A."/>
            <person name="Tsai C.J."/>
            <person name="Uberbacher E."/>
            <person name="Unneberg P."/>
            <person name="Vahala J."/>
            <person name="Wall K."/>
            <person name="Wessler S."/>
            <person name="Yang G."/>
            <person name="Yin T."/>
            <person name="Douglas C."/>
            <person name="Marra M."/>
            <person name="Sandberg G."/>
            <person name="Van de Peer Y."/>
            <person name="Rokhsar D."/>
        </authorList>
    </citation>
    <scope>NUCLEOTIDE SEQUENCE [LARGE SCALE GENOMIC DNA]</scope>
    <source>
        <strain evidence="2">cv. Nisqually</strain>
    </source>
</reference>
<evidence type="ECO:0000313" key="2">
    <source>
        <dbReference type="Proteomes" id="UP000006729"/>
    </source>
</evidence>
<dbReference type="EMBL" id="CM009308">
    <property type="protein sequence ID" value="PNS91308.1"/>
    <property type="molecule type" value="Genomic_DNA"/>
</dbReference>